<reference evidence="2" key="1">
    <citation type="submission" date="2016-10" db="EMBL/GenBank/DDBJ databases">
        <authorList>
            <person name="Varghese N."/>
            <person name="Submissions S."/>
        </authorList>
    </citation>
    <scope>NUCLEOTIDE SEQUENCE [LARGE SCALE GENOMIC DNA]</scope>
    <source>
        <strain evidence="2">Jip14</strain>
    </source>
</reference>
<evidence type="ECO:0000313" key="2">
    <source>
        <dbReference type="Proteomes" id="UP000198916"/>
    </source>
</evidence>
<dbReference type="STRING" id="332977.SAMN05421740_102248"/>
<accession>A0A1H7IHU4</accession>
<protein>
    <submittedName>
        <fullName evidence="1">Uncharacterized protein</fullName>
    </submittedName>
</protein>
<proteinExistence type="predicted"/>
<gene>
    <name evidence="1" type="ORF">SAMN05421740_102248</name>
</gene>
<dbReference type="Proteomes" id="UP000198916">
    <property type="component" value="Unassembled WGS sequence"/>
</dbReference>
<name>A0A1H7IHU4_9SPHI</name>
<dbReference type="AlphaFoldDB" id="A0A1H7IHU4"/>
<sequence>MASSDFYRGTTARIWREGNPNMLKIRRMDIVGACFLGYASNPAKMQLVVEKLHVEAVFAHRIRYLCLLLLPKIPKLSE</sequence>
<evidence type="ECO:0000313" key="1">
    <source>
        <dbReference type="EMBL" id="SEK62123.1"/>
    </source>
</evidence>
<keyword evidence="2" id="KW-1185">Reference proteome</keyword>
<organism evidence="1 2">
    <name type="scientific">Parapedobacter koreensis</name>
    <dbReference type="NCBI Taxonomy" id="332977"/>
    <lineage>
        <taxon>Bacteria</taxon>
        <taxon>Pseudomonadati</taxon>
        <taxon>Bacteroidota</taxon>
        <taxon>Sphingobacteriia</taxon>
        <taxon>Sphingobacteriales</taxon>
        <taxon>Sphingobacteriaceae</taxon>
        <taxon>Parapedobacter</taxon>
    </lineage>
</organism>
<dbReference type="EMBL" id="FNZR01000002">
    <property type="protein sequence ID" value="SEK62123.1"/>
    <property type="molecule type" value="Genomic_DNA"/>
</dbReference>